<evidence type="ECO:0000256" key="2">
    <source>
        <dbReference type="ARBA" id="ARBA00022723"/>
    </source>
</evidence>
<evidence type="ECO:0000256" key="1">
    <source>
        <dbReference type="ARBA" id="ARBA00004123"/>
    </source>
</evidence>
<reference evidence="9" key="1">
    <citation type="submission" date="2018-03" db="EMBL/GenBank/DDBJ databases">
        <title>The relapsing fever spirochete Borrelia turicatae persists in the highly oxidative environment of its soft-bodied tick vector.</title>
        <authorList>
            <person name="Bourret T.J."/>
            <person name="Boyle W.K."/>
            <person name="Valenzuela J.G."/>
            <person name="Oliveira F."/>
            <person name="Lopez J.E."/>
        </authorList>
    </citation>
    <scope>NUCLEOTIDE SEQUENCE</scope>
    <source>
        <strain evidence="9">Kansas strain/isolate</strain>
        <tissue evidence="9">Salivary glands</tissue>
    </source>
</reference>
<accession>A0A2R5LL05</accession>
<proteinExistence type="predicted"/>
<dbReference type="SMART" id="SM00184">
    <property type="entry name" value="RING"/>
    <property type="match status" value="1"/>
</dbReference>
<dbReference type="InterPro" id="IPR001841">
    <property type="entry name" value="Znf_RING"/>
</dbReference>
<evidence type="ECO:0000256" key="4">
    <source>
        <dbReference type="ARBA" id="ARBA00022833"/>
    </source>
</evidence>
<evidence type="ECO:0000259" key="8">
    <source>
        <dbReference type="PROSITE" id="PS50089"/>
    </source>
</evidence>
<dbReference type="CDD" id="cd17082">
    <property type="entry name" value="RAWUL_PCGF2_like"/>
    <property type="match status" value="1"/>
</dbReference>
<evidence type="ECO:0000256" key="5">
    <source>
        <dbReference type="ARBA" id="ARBA00023242"/>
    </source>
</evidence>
<dbReference type="GO" id="GO:0035102">
    <property type="term" value="C:PRC1 complex"/>
    <property type="evidence" value="ECO:0007669"/>
    <property type="project" value="TreeGrafter"/>
</dbReference>
<dbReference type="Pfam" id="PF16207">
    <property type="entry name" value="RAWUL"/>
    <property type="match status" value="1"/>
</dbReference>
<dbReference type="GO" id="GO:0008270">
    <property type="term" value="F:zinc ion binding"/>
    <property type="evidence" value="ECO:0007669"/>
    <property type="project" value="UniProtKB-KW"/>
</dbReference>
<dbReference type="Gene3D" id="3.30.40.10">
    <property type="entry name" value="Zinc/RING finger domain, C3HC4 (zinc finger)"/>
    <property type="match status" value="1"/>
</dbReference>
<dbReference type="PROSITE" id="PS50089">
    <property type="entry name" value="ZF_RING_2"/>
    <property type="match status" value="1"/>
</dbReference>
<keyword evidence="5" id="KW-0539">Nucleus</keyword>
<sequence length="400" mass="44829">MQQTGRKKLVELNPHLTCMLCGGYFVDATTIIECLHSFCKTCIVRYLSLHKICPVCDVQVHKTRPLVNIRSDQTLQDIVYKLVPGLFKSEMRKRREFYARLPPSARGCIPTSSEERGDARGVERLIFTPEDLFSLSLEYSARDVLPIRPPLLGVHSEEEQNSPPSSRRYLSCPGAFTVGHLKKFLRAKYGLASNQEVDVMYVHDYLLDEYTLIDLAYIYSWRRNAPMRLLYRFPNLHVPSPDAPVPAEEGKSIVIATKPSDSPVEKSSCQTATLNHTDPPKKDVSVIPLPPPPSSLQKQQMLLCTPPKVSKLSLNYSKRNGVLTSPNGVRTNFRLILPATNNGGDRTETQQPNTVKQVNRTVSGTQNGTRQEAELCANEGPKMKLTSSTTQKDQCKETTS</sequence>
<dbReference type="GO" id="GO:1990841">
    <property type="term" value="F:promoter-specific chromatin binding"/>
    <property type="evidence" value="ECO:0007669"/>
    <property type="project" value="TreeGrafter"/>
</dbReference>
<dbReference type="GO" id="GO:0000122">
    <property type="term" value="P:negative regulation of transcription by RNA polymerase II"/>
    <property type="evidence" value="ECO:0007669"/>
    <property type="project" value="TreeGrafter"/>
</dbReference>
<name>A0A2R5LL05_9ACAR</name>
<dbReference type="EMBL" id="GGLE01006043">
    <property type="protein sequence ID" value="MBY10169.1"/>
    <property type="molecule type" value="Transcribed_RNA"/>
</dbReference>
<comment type="subcellular location">
    <subcellularLocation>
        <location evidence="1">Nucleus</location>
    </subcellularLocation>
</comment>
<dbReference type="Gene3D" id="3.10.20.90">
    <property type="entry name" value="Phosphatidylinositol 3-kinase Catalytic Subunit, Chain A, domain 1"/>
    <property type="match status" value="1"/>
</dbReference>
<dbReference type="FunFam" id="3.30.40.10:FF:000122">
    <property type="entry name" value="polycomb group RING finger protein 1"/>
    <property type="match status" value="1"/>
</dbReference>
<organism evidence="9">
    <name type="scientific">Ornithodoros turicata</name>
    <dbReference type="NCBI Taxonomy" id="34597"/>
    <lineage>
        <taxon>Eukaryota</taxon>
        <taxon>Metazoa</taxon>
        <taxon>Ecdysozoa</taxon>
        <taxon>Arthropoda</taxon>
        <taxon>Chelicerata</taxon>
        <taxon>Arachnida</taxon>
        <taxon>Acari</taxon>
        <taxon>Parasitiformes</taxon>
        <taxon>Ixodida</taxon>
        <taxon>Ixodoidea</taxon>
        <taxon>Argasidae</taxon>
        <taxon>Ornithodorinae</taxon>
        <taxon>Ornithodoros</taxon>
    </lineage>
</organism>
<keyword evidence="4" id="KW-0862">Zinc</keyword>
<feature type="region of interest" description="Disordered" evidence="7">
    <location>
        <begin position="361"/>
        <end position="400"/>
    </location>
</feature>
<evidence type="ECO:0000256" key="3">
    <source>
        <dbReference type="ARBA" id="ARBA00022771"/>
    </source>
</evidence>
<feature type="domain" description="RING-type" evidence="8">
    <location>
        <begin position="18"/>
        <end position="57"/>
    </location>
</feature>
<dbReference type="InterPro" id="IPR013083">
    <property type="entry name" value="Znf_RING/FYVE/PHD"/>
</dbReference>
<feature type="compositionally biased region" description="Polar residues" evidence="7">
    <location>
        <begin position="361"/>
        <end position="370"/>
    </location>
</feature>
<dbReference type="InterPro" id="IPR017907">
    <property type="entry name" value="Znf_RING_CS"/>
</dbReference>
<evidence type="ECO:0000256" key="6">
    <source>
        <dbReference type="PROSITE-ProRule" id="PRU00175"/>
    </source>
</evidence>
<dbReference type="PANTHER" id="PTHR10825:SF72">
    <property type="entry name" value="UBIQUITIN-LIKE DOMAIN-CONTAINING PROTEIN"/>
    <property type="match status" value="1"/>
</dbReference>
<dbReference type="SUPFAM" id="SSF57850">
    <property type="entry name" value="RING/U-box"/>
    <property type="match status" value="1"/>
</dbReference>
<protein>
    <recommendedName>
        <fullName evidence="8">RING-type domain-containing protein</fullName>
    </recommendedName>
</protein>
<dbReference type="AlphaFoldDB" id="A0A2R5LL05"/>
<dbReference type="PROSITE" id="PS00518">
    <property type="entry name" value="ZF_RING_1"/>
    <property type="match status" value="1"/>
</dbReference>
<keyword evidence="2" id="KW-0479">Metal-binding</keyword>
<evidence type="ECO:0000313" key="9">
    <source>
        <dbReference type="EMBL" id="MBY10169.1"/>
    </source>
</evidence>
<dbReference type="Pfam" id="PF13923">
    <property type="entry name" value="zf-C3HC4_2"/>
    <property type="match status" value="1"/>
</dbReference>
<keyword evidence="3 6" id="KW-0863">Zinc-finger</keyword>
<dbReference type="PANTHER" id="PTHR10825">
    <property type="entry name" value="RING FINGER DOMAIN-CONTAINING, POLYCOMB GROUP COMPONENT"/>
    <property type="match status" value="1"/>
</dbReference>
<evidence type="ECO:0000256" key="7">
    <source>
        <dbReference type="SAM" id="MobiDB-lite"/>
    </source>
</evidence>
<dbReference type="InterPro" id="IPR032443">
    <property type="entry name" value="RAWUL"/>
</dbReference>